<feature type="domain" description="EF-hand" evidence="12">
    <location>
        <begin position="94"/>
        <end position="129"/>
    </location>
</feature>
<evidence type="ECO:0000313" key="13">
    <source>
        <dbReference type="EMBL" id="KAH7538439.1"/>
    </source>
</evidence>
<proteinExistence type="predicted"/>
<evidence type="ECO:0000256" key="5">
    <source>
        <dbReference type="ARBA" id="ARBA00022729"/>
    </source>
</evidence>
<evidence type="ECO:0000256" key="9">
    <source>
        <dbReference type="ARBA" id="ARBA00023136"/>
    </source>
</evidence>
<dbReference type="Pfam" id="PF12819">
    <property type="entry name" value="Malectin_like"/>
    <property type="match status" value="1"/>
</dbReference>
<protein>
    <recommendedName>
        <fullName evidence="12">EF-hand domain-containing protein</fullName>
    </recommendedName>
</protein>
<dbReference type="GO" id="GO:0005509">
    <property type="term" value="F:calcium ion binding"/>
    <property type="evidence" value="ECO:0007669"/>
    <property type="project" value="InterPro"/>
</dbReference>
<organism evidence="13 14">
    <name type="scientific">Ziziphus jujuba var. spinosa</name>
    <dbReference type="NCBI Taxonomy" id="714518"/>
    <lineage>
        <taxon>Eukaryota</taxon>
        <taxon>Viridiplantae</taxon>
        <taxon>Streptophyta</taxon>
        <taxon>Embryophyta</taxon>
        <taxon>Tracheophyta</taxon>
        <taxon>Spermatophyta</taxon>
        <taxon>Magnoliopsida</taxon>
        <taxon>eudicotyledons</taxon>
        <taxon>Gunneridae</taxon>
        <taxon>Pentapetalae</taxon>
        <taxon>rosids</taxon>
        <taxon>fabids</taxon>
        <taxon>Rosales</taxon>
        <taxon>Rhamnaceae</taxon>
        <taxon>Paliureae</taxon>
        <taxon>Ziziphus</taxon>
    </lineage>
</organism>
<dbReference type="InterPro" id="IPR032675">
    <property type="entry name" value="LRR_dom_sf"/>
</dbReference>
<keyword evidence="2" id="KW-0433">Leucine-rich repeat</keyword>
<reference evidence="13" key="1">
    <citation type="journal article" date="2021" name="Front. Plant Sci.">
        <title>Chromosome-Scale Genome Assembly for Chinese Sour Jujube and Insights Into Its Genome Evolution and Domestication Signature.</title>
        <authorList>
            <person name="Shen L.-Y."/>
            <person name="Luo H."/>
            <person name="Wang X.-L."/>
            <person name="Wang X.-M."/>
            <person name="Qiu X.-J."/>
            <person name="Liu H."/>
            <person name="Zhou S.-S."/>
            <person name="Jia K.-H."/>
            <person name="Nie S."/>
            <person name="Bao Y.-T."/>
            <person name="Zhang R.-G."/>
            <person name="Yun Q.-Z."/>
            <person name="Chai Y.-H."/>
            <person name="Lu J.-Y."/>
            <person name="Li Y."/>
            <person name="Zhao S.-W."/>
            <person name="Mao J.-F."/>
            <person name="Jia S.-G."/>
            <person name="Mao Y.-M."/>
        </authorList>
    </citation>
    <scope>NUCLEOTIDE SEQUENCE</scope>
    <source>
        <strain evidence="13">AT0</strain>
        <tissue evidence="13">Leaf</tissue>
    </source>
</reference>
<evidence type="ECO:0000256" key="10">
    <source>
        <dbReference type="SAM" id="MobiDB-lite"/>
    </source>
</evidence>
<dbReference type="SUPFAM" id="SSF47473">
    <property type="entry name" value="EF-hand"/>
    <property type="match status" value="1"/>
</dbReference>
<dbReference type="Gene3D" id="3.80.10.10">
    <property type="entry name" value="Ribonuclease Inhibitor"/>
    <property type="match status" value="1"/>
</dbReference>
<dbReference type="InterPro" id="IPR001611">
    <property type="entry name" value="Leu-rich_rpt"/>
</dbReference>
<feature type="domain" description="EF-hand" evidence="12">
    <location>
        <begin position="18"/>
        <end position="53"/>
    </location>
</feature>
<name>A0A978VSB4_ZIZJJ</name>
<comment type="caution">
    <text evidence="13">The sequence shown here is derived from an EMBL/GenBank/DDBJ whole genome shotgun (WGS) entry which is preliminary data.</text>
</comment>
<dbReference type="InterPro" id="IPR024788">
    <property type="entry name" value="Malectin-like_Carb-bd_dom"/>
</dbReference>
<evidence type="ECO:0000256" key="1">
    <source>
        <dbReference type="ARBA" id="ARBA00004167"/>
    </source>
</evidence>
<keyword evidence="7" id="KW-0106">Calcium</keyword>
<dbReference type="FunFam" id="3.80.10.10:FF:000129">
    <property type="entry name" value="Leucine-rich repeat receptor-like kinase"/>
    <property type="match status" value="1"/>
</dbReference>
<evidence type="ECO:0000256" key="7">
    <source>
        <dbReference type="ARBA" id="ARBA00022837"/>
    </source>
</evidence>
<feature type="domain" description="EF-hand" evidence="12">
    <location>
        <begin position="130"/>
        <end position="165"/>
    </location>
</feature>
<keyword evidence="5" id="KW-0732">Signal</keyword>
<dbReference type="PANTHER" id="PTHR45631">
    <property type="entry name" value="OS07G0107800 PROTEIN-RELATED"/>
    <property type="match status" value="1"/>
</dbReference>
<accession>A0A978VSB4</accession>
<dbReference type="CDD" id="cd00051">
    <property type="entry name" value="EFh"/>
    <property type="match status" value="2"/>
</dbReference>
<dbReference type="Proteomes" id="UP000813462">
    <property type="component" value="Unassembled WGS sequence"/>
</dbReference>
<dbReference type="FunFam" id="1.10.238.10:FF:000235">
    <property type="entry name" value="Probable calcium-binding protein CML15"/>
    <property type="match status" value="1"/>
</dbReference>
<dbReference type="Pfam" id="PF00560">
    <property type="entry name" value="LRR_1"/>
    <property type="match status" value="2"/>
</dbReference>
<keyword evidence="3 11" id="KW-0812">Transmembrane</keyword>
<feature type="transmembrane region" description="Helical" evidence="11">
    <location>
        <begin position="693"/>
        <end position="712"/>
    </location>
</feature>
<sequence>MTTKGSAGNSAKQSLDDDQIAELREIFLSFDCNKDGSLTQLELGCLLRSLGLKPTTEQLEALIHKADTNHNGLVEFSEFVALVEPELLESRCPYTDEQLRKMFRMFDRDGNGFITAAELAHSMAKLGHALTPDELTGMMQEADLDGDGRIDFHEFTRAITSAAFHNSWVFQSIDCGASESYTDKYSIKWVGDDDYVRNGESRQVQFSSSVPNVFGTVRAFPTLRRNCYRVRVDTGERILVRASFYYGNYDGKDSPPTFELDLDGNYWTKVNLTKYLSFEIVDFEVIYTVRNNATSICLTQTLPGHIPFISTLELRSLAPKMYGLVGPDYALFRHTRTALGAYQIIKYPEDGYDREWFPRYGFGLEEVRNEALSIDVSPAPDSPPVAALRNATTANNTMEYIRLVTNLPEDFEVPVYITAYFSEVIDSMRPTDKRSFQICIDDQPYSKPIIPPFGSVAQVSIYNVTASYNTSFTVVATSDSTLPPLINAFEVYSVSDPLTPGTHFKDVQGLSALQMEFKVLLTWTGDPCLPSPYSWEWVVCSKDPIPRVVALNLSSFGLFGSLPDFGSMDALVTIDLHNNSLNGPIPEFLGLFPKLRLLDLSDNRFNGTIPTSLITKKNLKFVVNDNCLSGMTCPPPPPEENLTPPTPLTSSSHSKPDDKNYPPSPLYPSDPHAYGDVFQTPSFSASNKQYSDLLLLLLGAATIQLLLLSFLLL</sequence>
<dbReference type="Pfam" id="PF13499">
    <property type="entry name" value="EF-hand_7"/>
    <property type="match status" value="2"/>
</dbReference>
<evidence type="ECO:0000256" key="3">
    <source>
        <dbReference type="ARBA" id="ARBA00022692"/>
    </source>
</evidence>
<dbReference type="PANTHER" id="PTHR45631:SF44">
    <property type="entry name" value="CARBOHYDRATE-BINDING PROTEIN OF THE ER PROTEIN"/>
    <property type="match status" value="1"/>
</dbReference>
<evidence type="ECO:0000256" key="6">
    <source>
        <dbReference type="ARBA" id="ARBA00022737"/>
    </source>
</evidence>
<feature type="region of interest" description="Disordered" evidence="10">
    <location>
        <begin position="632"/>
        <end position="666"/>
    </location>
</feature>
<dbReference type="InterPro" id="IPR011992">
    <property type="entry name" value="EF-hand-dom_pair"/>
</dbReference>
<keyword evidence="6" id="KW-0677">Repeat</keyword>
<keyword evidence="8 11" id="KW-1133">Transmembrane helix</keyword>
<evidence type="ECO:0000256" key="4">
    <source>
        <dbReference type="ARBA" id="ARBA00022723"/>
    </source>
</evidence>
<dbReference type="PROSITE" id="PS50222">
    <property type="entry name" value="EF_HAND_2"/>
    <property type="match status" value="4"/>
</dbReference>
<feature type="domain" description="EF-hand" evidence="12">
    <location>
        <begin position="54"/>
        <end position="89"/>
    </location>
</feature>
<dbReference type="InterPro" id="IPR018247">
    <property type="entry name" value="EF_Hand_1_Ca_BS"/>
</dbReference>
<feature type="compositionally biased region" description="Pro residues" evidence="10">
    <location>
        <begin position="633"/>
        <end position="647"/>
    </location>
</feature>
<dbReference type="InterPro" id="IPR002048">
    <property type="entry name" value="EF_hand_dom"/>
</dbReference>
<gene>
    <name evidence="13" type="ORF">FEM48_Zijuj03G0199500</name>
</gene>
<evidence type="ECO:0000313" key="14">
    <source>
        <dbReference type="Proteomes" id="UP000813462"/>
    </source>
</evidence>
<dbReference type="SUPFAM" id="SSF52058">
    <property type="entry name" value="L domain-like"/>
    <property type="match status" value="1"/>
</dbReference>
<dbReference type="PROSITE" id="PS00018">
    <property type="entry name" value="EF_HAND_1"/>
    <property type="match status" value="4"/>
</dbReference>
<dbReference type="GO" id="GO:0016020">
    <property type="term" value="C:membrane"/>
    <property type="evidence" value="ECO:0007669"/>
    <property type="project" value="UniProtKB-SubCell"/>
</dbReference>
<evidence type="ECO:0000256" key="11">
    <source>
        <dbReference type="SAM" id="Phobius"/>
    </source>
</evidence>
<evidence type="ECO:0000259" key="12">
    <source>
        <dbReference type="PROSITE" id="PS50222"/>
    </source>
</evidence>
<keyword evidence="4" id="KW-0479">Metal-binding</keyword>
<dbReference type="AlphaFoldDB" id="A0A978VSB4"/>
<dbReference type="EMBL" id="JAEACU010000003">
    <property type="protein sequence ID" value="KAH7538439.1"/>
    <property type="molecule type" value="Genomic_DNA"/>
</dbReference>
<dbReference type="FunFam" id="1.10.238.10:FF:000181">
    <property type="entry name" value="CALML5 isoform 1"/>
    <property type="match status" value="1"/>
</dbReference>
<dbReference type="Gene3D" id="1.10.238.10">
    <property type="entry name" value="EF-hand"/>
    <property type="match status" value="1"/>
</dbReference>
<comment type="subcellular location">
    <subcellularLocation>
        <location evidence="1">Membrane</location>
        <topology evidence="1">Single-pass membrane protein</topology>
    </subcellularLocation>
</comment>
<evidence type="ECO:0000256" key="2">
    <source>
        <dbReference type="ARBA" id="ARBA00022614"/>
    </source>
</evidence>
<keyword evidence="9 11" id="KW-0472">Membrane</keyword>
<evidence type="ECO:0000256" key="8">
    <source>
        <dbReference type="ARBA" id="ARBA00022989"/>
    </source>
</evidence>
<dbReference type="SMART" id="SM00054">
    <property type="entry name" value="EFh"/>
    <property type="match status" value="4"/>
</dbReference>